<feature type="transmembrane region" description="Helical" evidence="3">
    <location>
        <begin position="48"/>
        <end position="68"/>
    </location>
</feature>
<gene>
    <name evidence="6" type="ORF">A2856_03730</name>
</gene>
<keyword evidence="3" id="KW-0472">Membrane</keyword>
<evidence type="ECO:0000256" key="2">
    <source>
        <dbReference type="SAM" id="MobiDB-lite"/>
    </source>
</evidence>
<dbReference type="STRING" id="1802385.A2856_03730"/>
<dbReference type="EMBL" id="MGDT01000003">
    <property type="protein sequence ID" value="OGL67150.1"/>
    <property type="molecule type" value="Genomic_DNA"/>
</dbReference>
<feature type="domain" description="SbsA Ig-like" evidence="5">
    <location>
        <begin position="145"/>
        <end position="255"/>
    </location>
</feature>
<sequence>MRAALGVLVAVLWCAALSVTAVHAQGAFEQFGAATQLSATPLPIIVARLIRAFIGVLGIIAVVIIIFAGFRYMTSGGDVDKTSSAKRMLVQAVVGLVIILSSFAIAQFVLNALTRASGIGGGITARDAGAFLEPLSGSLGAGIVADHYPPRNALDIPRNVRIFVTFKEAIDPATVNADTVKVFPTAEGDGSALGTSDLAVTFDDARRSFVFDPVPLLGNADTDTTYSVFLTPDINKADGRPAFEGGNGDGYAWDFEVSTLVDLTPPKVVSVIPSGGTAAPNTAVQISFDEPMDPVASTGVQDAVGGSFFDHIEVQAGAARTAVDGEFRIGNGYRTVEFVPLDACGQDRCGDIVFCLPFDEQVRLLARAATLSSEPPQALLVGAAFDGLTDASGNSLDGDGDGTAQGKGNDDYSGPAFQTGSTVDDRTPEIVSISPDINEGDVDVNRDVTITFSMPMLASSLNGAAVQLWPDPSYEMSFVPRSENLNASGQVAASDEAVVSTRADIWHPTFLPPDVEGGPYSYYPLVTRGVKGINQFCLYPAFGPQASGAGSCATEQAPYCCNGSPSATACQTVGGQTLPPAP</sequence>
<comment type="caution">
    <text evidence="6">The sequence shown here is derived from an EMBL/GenBank/DDBJ whole genome shotgun (WGS) entry which is preliminary data.</text>
</comment>
<feature type="chain" id="PRO_5009532854" description="SbsA Ig-like domain-containing protein" evidence="4">
    <location>
        <begin position="25"/>
        <end position="582"/>
    </location>
</feature>
<feature type="region of interest" description="Disordered" evidence="2">
    <location>
        <begin position="392"/>
        <end position="438"/>
    </location>
</feature>
<dbReference type="InterPro" id="IPR043993">
    <property type="entry name" value="T4SS_pilin"/>
</dbReference>
<protein>
    <recommendedName>
        <fullName evidence="5">SbsA Ig-like domain-containing protein</fullName>
    </recommendedName>
</protein>
<feature type="signal peptide" evidence="4">
    <location>
        <begin position="1"/>
        <end position="24"/>
    </location>
</feature>
<evidence type="ECO:0000313" key="7">
    <source>
        <dbReference type="Proteomes" id="UP000177885"/>
    </source>
</evidence>
<keyword evidence="3" id="KW-1133">Transmembrane helix</keyword>
<organism evidence="6 7">
    <name type="scientific">Candidatus Uhrbacteria bacterium RIFCSPHIGHO2_01_FULL_63_20</name>
    <dbReference type="NCBI Taxonomy" id="1802385"/>
    <lineage>
        <taxon>Bacteria</taxon>
        <taxon>Candidatus Uhriibacteriota</taxon>
    </lineage>
</organism>
<dbReference type="Pfam" id="PF18895">
    <property type="entry name" value="T4SS_pilin"/>
    <property type="match status" value="1"/>
</dbReference>
<keyword evidence="3" id="KW-0812">Transmembrane</keyword>
<dbReference type="AlphaFoldDB" id="A0A1F7TME2"/>
<evidence type="ECO:0000313" key="6">
    <source>
        <dbReference type="EMBL" id="OGL67150.1"/>
    </source>
</evidence>
<evidence type="ECO:0000256" key="3">
    <source>
        <dbReference type="SAM" id="Phobius"/>
    </source>
</evidence>
<evidence type="ECO:0000256" key="1">
    <source>
        <dbReference type="ARBA" id="ARBA00022729"/>
    </source>
</evidence>
<keyword evidence="1 4" id="KW-0732">Signal</keyword>
<evidence type="ECO:0000256" key="4">
    <source>
        <dbReference type="SAM" id="SignalP"/>
    </source>
</evidence>
<evidence type="ECO:0000259" key="5">
    <source>
        <dbReference type="Pfam" id="PF13205"/>
    </source>
</evidence>
<dbReference type="InterPro" id="IPR032812">
    <property type="entry name" value="SbsA_Ig"/>
</dbReference>
<dbReference type="Pfam" id="PF13205">
    <property type="entry name" value="Big_5"/>
    <property type="match status" value="1"/>
</dbReference>
<name>A0A1F7TME2_9BACT</name>
<reference evidence="6 7" key="1">
    <citation type="journal article" date="2016" name="Nat. Commun.">
        <title>Thousands of microbial genomes shed light on interconnected biogeochemical processes in an aquifer system.</title>
        <authorList>
            <person name="Anantharaman K."/>
            <person name="Brown C.T."/>
            <person name="Hug L.A."/>
            <person name="Sharon I."/>
            <person name="Castelle C.J."/>
            <person name="Probst A.J."/>
            <person name="Thomas B.C."/>
            <person name="Singh A."/>
            <person name="Wilkins M.J."/>
            <person name="Karaoz U."/>
            <person name="Brodie E.L."/>
            <person name="Williams K.H."/>
            <person name="Hubbard S.S."/>
            <person name="Banfield J.F."/>
        </authorList>
    </citation>
    <scope>NUCLEOTIDE SEQUENCE [LARGE SCALE GENOMIC DNA]</scope>
</reference>
<dbReference type="Proteomes" id="UP000177885">
    <property type="component" value="Unassembled WGS sequence"/>
</dbReference>
<proteinExistence type="predicted"/>
<accession>A0A1F7TME2</accession>
<feature type="transmembrane region" description="Helical" evidence="3">
    <location>
        <begin position="89"/>
        <end position="110"/>
    </location>
</feature>